<dbReference type="EMBL" id="PGEM01000120">
    <property type="protein sequence ID" value="PPJ62425.1"/>
    <property type="molecule type" value="Genomic_DNA"/>
</dbReference>
<dbReference type="AlphaFoldDB" id="A0A2S6CRM4"/>
<keyword evidence="2" id="KW-1185">Reference proteome</keyword>
<organism evidence="1 2">
    <name type="scientific">Cuspidothrix issatschenkoi CHARLIE-1</name>
    <dbReference type="NCBI Taxonomy" id="2052836"/>
    <lineage>
        <taxon>Bacteria</taxon>
        <taxon>Bacillati</taxon>
        <taxon>Cyanobacteriota</taxon>
        <taxon>Cyanophyceae</taxon>
        <taxon>Nostocales</taxon>
        <taxon>Aphanizomenonaceae</taxon>
        <taxon>Cuspidothrix</taxon>
    </lineage>
</organism>
<evidence type="ECO:0000313" key="2">
    <source>
        <dbReference type="Proteomes" id="UP000239589"/>
    </source>
</evidence>
<dbReference type="Proteomes" id="UP000239589">
    <property type="component" value="Unassembled WGS sequence"/>
</dbReference>
<evidence type="ECO:0000313" key="1">
    <source>
        <dbReference type="EMBL" id="PPJ62425.1"/>
    </source>
</evidence>
<comment type="caution">
    <text evidence="1">The sequence shown here is derived from an EMBL/GenBank/DDBJ whole genome shotgun (WGS) entry which is preliminary data.</text>
</comment>
<accession>A0A2S6CRM4</accession>
<proteinExistence type="predicted"/>
<protein>
    <submittedName>
        <fullName evidence="1">Lipolytic protein G-D-S-L family</fullName>
    </submittedName>
</protein>
<gene>
    <name evidence="1" type="ORF">CUN59_15740</name>
</gene>
<sequence>MIIILAVVMGLLVAMELGLRSLFGFGNPLIQDKTISSLLMNSLTIRRK</sequence>
<name>A0A2S6CRM4_9CYAN</name>
<reference evidence="1 2" key="1">
    <citation type="submission" date="2018-02" db="EMBL/GenBank/DDBJ databases">
        <title>Discovery of a pederin family compound in a non-symbiotic bloom-forming cyanobacterium.</title>
        <authorList>
            <person name="Kust A."/>
            <person name="Mares J."/>
            <person name="Jokela J."/>
            <person name="Urajova P."/>
            <person name="Hajek J."/>
            <person name="Saurav K."/>
            <person name="Voracova K."/>
            <person name="Fewer D.P."/>
            <person name="Haapaniemi E."/>
            <person name="Permi P."/>
            <person name="Rehakova K."/>
            <person name="Sivonen K."/>
            <person name="Hrouzek P."/>
        </authorList>
    </citation>
    <scope>NUCLEOTIDE SEQUENCE [LARGE SCALE GENOMIC DNA]</scope>
    <source>
        <strain evidence="1 2">CHARLIE-1</strain>
    </source>
</reference>
<feature type="non-terminal residue" evidence="1">
    <location>
        <position position="48"/>
    </location>
</feature>